<dbReference type="RefSeq" id="WP_369292872.1">
    <property type="nucleotide sequence ID" value="NZ_VCDN01000057.1"/>
</dbReference>
<dbReference type="Pfam" id="PF06836">
    <property type="entry name" value="DUF1240"/>
    <property type="match status" value="1"/>
</dbReference>
<dbReference type="EMBL" id="VCDN01000057">
    <property type="protein sequence ID" value="MDX7988452.1"/>
    <property type="molecule type" value="Genomic_DNA"/>
</dbReference>
<feature type="transmembrane region" description="Helical" evidence="1">
    <location>
        <begin position="32"/>
        <end position="51"/>
    </location>
</feature>
<keyword evidence="1" id="KW-1133">Transmembrane helix</keyword>
<accession>A0ABU4SCF4</accession>
<dbReference type="Proteomes" id="UP001271890">
    <property type="component" value="Unassembled WGS sequence"/>
</dbReference>
<keyword evidence="1" id="KW-0472">Membrane</keyword>
<reference evidence="3" key="1">
    <citation type="journal article" date="2024" name="Toxins">
        <title>Genome Sequence Analysis of Native Xenorhabdus Strains Isolated from Entomopathogenic Nematodes in Argentina.</title>
        <authorList>
            <person name="Palma L."/>
            <person name="Frizzo L."/>
            <person name="Kaiser S."/>
            <person name="Berry C."/>
            <person name="Caballero P."/>
            <person name="Bode H.B."/>
            <person name="Del Valle E.E."/>
        </authorList>
    </citation>
    <scope>NUCLEOTIDE SEQUENCE [LARGE SCALE GENOMIC DNA]</scope>
    <source>
        <strain evidence="3">12</strain>
    </source>
</reference>
<evidence type="ECO:0000313" key="2">
    <source>
        <dbReference type="EMBL" id="MDX7988452.1"/>
    </source>
</evidence>
<organism evidence="2 3">
    <name type="scientific">Xenorhabdus santafensis</name>
    <dbReference type="NCBI Taxonomy" id="2582833"/>
    <lineage>
        <taxon>Bacteria</taxon>
        <taxon>Pseudomonadati</taxon>
        <taxon>Pseudomonadota</taxon>
        <taxon>Gammaproteobacteria</taxon>
        <taxon>Enterobacterales</taxon>
        <taxon>Morganellaceae</taxon>
        <taxon>Xenorhabdus</taxon>
    </lineage>
</organism>
<sequence length="72" mass="8336">MWFSPVLIYLSYILYRDLLGSAKRLNSKIGDYVSYVSIIGFVLTLFLSFYVNEHIFIINSKLSPQEVVLILT</sequence>
<name>A0ABU4SCF4_9GAMM</name>
<gene>
    <name evidence="2" type="ORF">FE392_14115</name>
</gene>
<dbReference type="InterPro" id="IPR010665">
    <property type="entry name" value="DUF1240"/>
</dbReference>
<comment type="caution">
    <text evidence="2">The sequence shown here is derived from an EMBL/GenBank/DDBJ whole genome shotgun (WGS) entry which is preliminary data.</text>
</comment>
<evidence type="ECO:0000256" key="1">
    <source>
        <dbReference type="SAM" id="Phobius"/>
    </source>
</evidence>
<protein>
    <submittedName>
        <fullName evidence="2">DUF1240 domain-containing protein</fullName>
    </submittedName>
</protein>
<keyword evidence="3" id="KW-1185">Reference proteome</keyword>
<evidence type="ECO:0000313" key="3">
    <source>
        <dbReference type="Proteomes" id="UP001271890"/>
    </source>
</evidence>
<keyword evidence="1" id="KW-0812">Transmembrane</keyword>
<proteinExistence type="predicted"/>